<dbReference type="AlphaFoldDB" id="A0A8S1QF73"/>
<protein>
    <submittedName>
        <fullName evidence="1">Uncharacterized protein</fullName>
    </submittedName>
</protein>
<organism evidence="1 2">
    <name type="scientific">Paramecium primaurelia</name>
    <dbReference type="NCBI Taxonomy" id="5886"/>
    <lineage>
        <taxon>Eukaryota</taxon>
        <taxon>Sar</taxon>
        <taxon>Alveolata</taxon>
        <taxon>Ciliophora</taxon>
        <taxon>Intramacronucleata</taxon>
        <taxon>Oligohymenophorea</taxon>
        <taxon>Peniculida</taxon>
        <taxon>Parameciidae</taxon>
        <taxon>Paramecium</taxon>
    </lineage>
</organism>
<dbReference type="EMBL" id="CAJJDM010000162">
    <property type="protein sequence ID" value="CAD8113896.1"/>
    <property type="molecule type" value="Genomic_DNA"/>
</dbReference>
<accession>A0A8S1QF73</accession>
<keyword evidence="2" id="KW-1185">Reference proteome</keyword>
<gene>
    <name evidence="1" type="ORF">PPRIM_AZ9-3.1.T1570044</name>
</gene>
<evidence type="ECO:0000313" key="1">
    <source>
        <dbReference type="EMBL" id="CAD8113896.1"/>
    </source>
</evidence>
<name>A0A8S1QF73_PARPR</name>
<comment type="caution">
    <text evidence="1">The sequence shown here is derived from an EMBL/GenBank/DDBJ whole genome shotgun (WGS) entry which is preliminary data.</text>
</comment>
<evidence type="ECO:0000313" key="2">
    <source>
        <dbReference type="Proteomes" id="UP000688137"/>
    </source>
</evidence>
<dbReference type="Proteomes" id="UP000688137">
    <property type="component" value="Unassembled WGS sequence"/>
</dbReference>
<reference evidence="1" key="1">
    <citation type="submission" date="2021-01" db="EMBL/GenBank/DDBJ databases">
        <authorList>
            <consortium name="Genoscope - CEA"/>
            <person name="William W."/>
        </authorList>
    </citation>
    <scope>NUCLEOTIDE SEQUENCE</scope>
</reference>
<sequence>MVDLENQKLGFFKQTPTMVYNFLILSNIYCKQEVFKNPMQEDGLINFTQEDIQYLSLVHLFQNSLCLFISAQDPSQFSEDINWKLQN</sequence>
<proteinExistence type="predicted"/>